<accession>A0ABW6MGB1</accession>
<proteinExistence type="predicted"/>
<sequence>MTGLPGFDVLLARLASHRQLDIADLSRSAEIPESELRAVFEGTVPSPSLLRRLAPVLQLHAADLFVIADVPVPDDLAPLDARARELVAGLVKDAVVLPPEHVRRLRRLACSLPQENRTEPVRTVRVHEQFERGPGGVLIGMAGHRNLSWSGIARTFLCLTGRYWAASTYGVVGSGRKELTPDLLTDFSIVLGVPVGTLSVLTGVDVPDGPPPRNPAAVDVAELLWDVRRLTVDQVRQVGDMARAPLRD</sequence>
<protein>
    <submittedName>
        <fullName evidence="1">Uncharacterized protein</fullName>
    </submittedName>
</protein>
<organism evidence="1 2">
    <name type="scientific">Streptomyces hokutonensis</name>
    <dbReference type="NCBI Taxonomy" id="1306990"/>
    <lineage>
        <taxon>Bacteria</taxon>
        <taxon>Bacillati</taxon>
        <taxon>Actinomycetota</taxon>
        <taxon>Actinomycetes</taxon>
        <taxon>Kitasatosporales</taxon>
        <taxon>Streptomycetaceae</taxon>
        <taxon>Streptomyces</taxon>
    </lineage>
</organism>
<dbReference type="Proteomes" id="UP001601303">
    <property type="component" value="Unassembled WGS sequence"/>
</dbReference>
<dbReference type="RefSeq" id="WP_388113965.1">
    <property type="nucleotide sequence ID" value="NZ_JBIAHM010000018.1"/>
</dbReference>
<evidence type="ECO:0000313" key="2">
    <source>
        <dbReference type="Proteomes" id="UP001601303"/>
    </source>
</evidence>
<gene>
    <name evidence="1" type="ORF">ACFYNQ_42175</name>
</gene>
<dbReference type="EMBL" id="JBIAHM010000018">
    <property type="protein sequence ID" value="MFE9605141.1"/>
    <property type="molecule type" value="Genomic_DNA"/>
</dbReference>
<name>A0ABW6MGB1_9ACTN</name>
<evidence type="ECO:0000313" key="1">
    <source>
        <dbReference type="EMBL" id="MFE9605141.1"/>
    </source>
</evidence>
<comment type="caution">
    <text evidence="1">The sequence shown here is derived from an EMBL/GenBank/DDBJ whole genome shotgun (WGS) entry which is preliminary data.</text>
</comment>
<reference evidence="1 2" key="1">
    <citation type="submission" date="2024-10" db="EMBL/GenBank/DDBJ databases">
        <title>The Natural Products Discovery Center: Release of the First 8490 Sequenced Strains for Exploring Actinobacteria Biosynthetic Diversity.</title>
        <authorList>
            <person name="Kalkreuter E."/>
            <person name="Kautsar S.A."/>
            <person name="Yang D."/>
            <person name="Bader C.D."/>
            <person name="Teijaro C.N."/>
            <person name="Fluegel L."/>
            <person name="Davis C.M."/>
            <person name="Simpson J.R."/>
            <person name="Lauterbach L."/>
            <person name="Steele A.D."/>
            <person name="Gui C."/>
            <person name="Meng S."/>
            <person name="Li G."/>
            <person name="Viehrig K."/>
            <person name="Ye F."/>
            <person name="Su P."/>
            <person name="Kiefer A.F."/>
            <person name="Nichols A."/>
            <person name="Cepeda A.J."/>
            <person name="Yan W."/>
            <person name="Fan B."/>
            <person name="Jiang Y."/>
            <person name="Adhikari A."/>
            <person name="Zheng C.-J."/>
            <person name="Schuster L."/>
            <person name="Cowan T.M."/>
            <person name="Smanski M.J."/>
            <person name="Chevrette M.G."/>
            <person name="De Carvalho L.P.S."/>
            <person name="Shen B."/>
        </authorList>
    </citation>
    <scope>NUCLEOTIDE SEQUENCE [LARGE SCALE GENOMIC DNA]</scope>
    <source>
        <strain evidence="1 2">NPDC006488</strain>
    </source>
</reference>
<keyword evidence="2" id="KW-1185">Reference proteome</keyword>